<feature type="domain" description="Histidine kinase" evidence="10">
    <location>
        <begin position="387"/>
        <end position="611"/>
    </location>
</feature>
<dbReference type="InterPro" id="IPR005467">
    <property type="entry name" value="His_kinase_dom"/>
</dbReference>
<dbReference type="CDD" id="cd00130">
    <property type="entry name" value="PAS"/>
    <property type="match status" value="2"/>
</dbReference>
<dbReference type="InterPro" id="IPR003661">
    <property type="entry name" value="HisK_dim/P_dom"/>
</dbReference>
<comment type="catalytic activity">
    <reaction evidence="1">
        <text>ATP + protein L-histidine = ADP + protein N-phospho-L-histidine.</text>
        <dbReference type="EC" id="2.7.13.3"/>
    </reaction>
</comment>
<dbReference type="PANTHER" id="PTHR43065">
    <property type="entry name" value="SENSOR HISTIDINE KINASE"/>
    <property type="match status" value="1"/>
</dbReference>
<evidence type="ECO:0000256" key="8">
    <source>
        <dbReference type="ARBA" id="ARBA00023012"/>
    </source>
</evidence>
<evidence type="ECO:0000256" key="6">
    <source>
        <dbReference type="ARBA" id="ARBA00022777"/>
    </source>
</evidence>
<accession>A0A1M5PPC6</accession>
<protein>
    <recommendedName>
        <fullName evidence="2">histidine kinase</fullName>
        <ecNumber evidence="2">2.7.13.3</ecNumber>
    </recommendedName>
</protein>
<dbReference type="Gene3D" id="1.10.287.130">
    <property type="match status" value="1"/>
</dbReference>
<feature type="domain" description="PAS" evidence="12">
    <location>
        <begin position="1"/>
        <end position="56"/>
    </location>
</feature>
<keyword evidence="3 9" id="KW-0597">Phosphoprotein</keyword>
<evidence type="ECO:0000259" key="11">
    <source>
        <dbReference type="PROSITE" id="PS50110"/>
    </source>
</evidence>
<dbReference type="EC" id="2.7.13.3" evidence="2"/>
<gene>
    <name evidence="13" type="ORF">SAMN02744645_2313</name>
</gene>
<evidence type="ECO:0000313" key="14">
    <source>
        <dbReference type="Proteomes" id="UP000184000"/>
    </source>
</evidence>
<dbReference type="Proteomes" id="UP000184000">
    <property type="component" value="Unassembled WGS sequence"/>
</dbReference>
<sequence length="762" mass="83731">MLTTDAEGVVTAWSVGAEELFGWAAEDMLGRSFSKLIPEQDDVHLLSLLQSALANGATRHERWYQCADGSRLRCRGTLTPLRLEGRHVGFLKIFRDRTAEDRAARELAESDQRYRTLFSSIDAGFCIFEMKYDQQGQPVDYRFIETNPAFERQTGLVDAVGKWMRDLAPVHEQHWFDIYGEVATSRRPVRFENHARALDRWYEVQAMPIGEPSELRVAALFNDVSARRSAESALQALTNSLREEVATRTKDRNQLWDLSSDIMLRCRLDGDIIAVNPAWEQLLGWSEAQLLNANILDLIHPADLSSTGKAIERLSGGESVVRFENRYRREDGRYRWINWSARSAEQVINAVGRDITAEKEQADALARAEAQLRQSQKMEAVGQLTGGLAHDFNNLLTGISGSLELLEKRIGQGRVESLSSYLDVAQTATRRAAALTHRLLAFSRRQTLDPMATDVGELINDLYQLLSRTVGPSVRLQTTLSPGLWPTLVDRNQLENALLNLGINARDAMPDGGTLTITSSNREVTDDDALMLDIKAGAYVVICVADTGVGMPQDVVAQAFDPFFTTKPLGMGTGLGLSMVYGFTRQSGGQVSIQSEPGQGARISLYLPRVAMTTAPARPGNGSQAALPASEAAGETVLVVDDEPAIRMLVVEILEELGYQVLQAADGHGALQAFESGEPVSLLITDVGLPGGMNGRQLADAARQRDPHLRVLFITGYAETVVMGNGPLEPGMRIVTKPFSIETLAARIAELRSDACRPSVAR</sequence>
<dbReference type="InterPro" id="IPR003594">
    <property type="entry name" value="HATPase_dom"/>
</dbReference>
<keyword evidence="6" id="KW-0418">Kinase</keyword>
<dbReference type="SUPFAM" id="SSF52172">
    <property type="entry name" value="CheY-like"/>
    <property type="match status" value="1"/>
</dbReference>
<dbReference type="Gene3D" id="3.40.50.2300">
    <property type="match status" value="1"/>
</dbReference>
<dbReference type="SMART" id="SM00091">
    <property type="entry name" value="PAS"/>
    <property type="match status" value="2"/>
</dbReference>
<dbReference type="InterPro" id="IPR011006">
    <property type="entry name" value="CheY-like_superfamily"/>
</dbReference>
<dbReference type="SMART" id="SM00387">
    <property type="entry name" value="HATPase_c"/>
    <property type="match status" value="1"/>
</dbReference>
<evidence type="ECO:0000256" key="7">
    <source>
        <dbReference type="ARBA" id="ARBA00022840"/>
    </source>
</evidence>
<dbReference type="InterPro" id="IPR013655">
    <property type="entry name" value="PAS_fold_3"/>
</dbReference>
<evidence type="ECO:0000313" key="13">
    <source>
        <dbReference type="EMBL" id="SHH03551.1"/>
    </source>
</evidence>
<reference evidence="13 14" key="1">
    <citation type="submission" date="2016-11" db="EMBL/GenBank/DDBJ databases">
        <authorList>
            <person name="Jaros S."/>
            <person name="Januszkiewicz K."/>
            <person name="Wedrychowicz H."/>
        </authorList>
    </citation>
    <scope>NUCLEOTIDE SEQUENCE [LARGE SCALE GENOMIC DNA]</scope>
    <source>
        <strain evidence="13 14">DSM 18231</strain>
    </source>
</reference>
<dbReference type="InterPro" id="IPR013767">
    <property type="entry name" value="PAS_fold"/>
</dbReference>
<evidence type="ECO:0000256" key="5">
    <source>
        <dbReference type="ARBA" id="ARBA00022741"/>
    </source>
</evidence>
<dbReference type="PROSITE" id="PS50110">
    <property type="entry name" value="RESPONSE_REGULATORY"/>
    <property type="match status" value="1"/>
</dbReference>
<dbReference type="Pfam" id="PF00989">
    <property type="entry name" value="PAS"/>
    <property type="match status" value="1"/>
</dbReference>
<dbReference type="Pfam" id="PF13188">
    <property type="entry name" value="PAS_8"/>
    <property type="match status" value="1"/>
</dbReference>
<dbReference type="CDD" id="cd00082">
    <property type="entry name" value="HisKA"/>
    <property type="match status" value="1"/>
</dbReference>
<feature type="domain" description="PAS" evidence="12">
    <location>
        <begin position="269"/>
        <end position="318"/>
    </location>
</feature>
<dbReference type="PROSITE" id="PS50109">
    <property type="entry name" value="HIS_KIN"/>
    <property type="match status" value="1"/>
</dbReference>
<dbReference type="NCBIfam" id="TIGR00229">
    <property type="entry name" value="sensory_box"/>
    <property type="match status" value="2"/>
</dbReference>
<dbReference type="AlphaFoldDB" id="A0A1M5PPC6"/>
<dbReference type="PANTHER" id="PTHR43065:SF42">
    <property type="entry name" value="TWO-COMPONENT SENSOR PPRA"/>
    <property type="match status" value="1"/>
</dbReference>
<dbReference type="InterPro" id="IPR000014">
    <property type="entry name" value="PAS"/>
</dbReference>
<dbReference type="SMART" id="SM00448">
    <property type="entry name" value="REC"/>
    <property type="match status" value="1"/>
</dbReference>
<evidence type="ECO:0000259" key="12">
    <source>
        <dbReference type="PROSITE" id="PS50112"/>
    </source>
</evidence>
<evidence type="ECO:0000256" key="9">
    <source>
        <dbReference type="PROSITE-ProRule" id="PRU00169"/>
    </source>
</evidence>
<dbReference type="SUPFAM" id="SSF55785">
    <property type="entry name" value="PYP-like sensor domain (PAS domain)"/>
    <property type="match status" value="3"/>
</dbReference>
<evidence type="ECO:0000256" key="3">
    <source>
        <dbReference type="ARBA" id="ARBA00022553"/>
    </source>
</evidence>
<dbReference type="InterPro" id="IPR035965">
    <property type="entry name" value="PAS-like_dom_sf"/>
</dbReference>
<dbReference type="CDD" id="cd18161">
    <property type="entry name" value="REC_hyHK_blue-like"/>
    <property type="match status" value="1"/>
</dbReference>
<dbReference type="GO" id="GO:0006355">
    <property type="term" value="P:regulation of DNA-templated transcription"/>
    <property type="evidence" value="ECO:0007669"/>
    <property type="project" value="InterPro"/>
</dbReference>
<keyword evidence="5" id="KW-0547">Nucleotide-binding</keyword>
<dbReference type="InterPro" id="IPR001789">
    <property type="entry name" value="Sig_transdc_resp-reg_receiver"/>
</dbReference>
<keyword evidence="8" id="KW-0902">Two-component regulatory system</keyword>
<evidence type="ECO:0000256" key="4">
    <source>
        <dbReference type="ARBA" id="ARBA00022679"/>
    </source>
</evidence>
<dbReference type="PRINTS" id="PR00344">
    <property type="entry name" value="BCTRLSENSOR"/>
</dbReference>
<dbReference type="Pfam" id="PF08447">
    <property type="entry name" value="PAS_3"/>
    <property type="match status" value="1"/>
</dbReference>
<organism evidence="13 14">
    <name type="scientific">Stutzerimonas xanthomarina DSM 18231</name>
    <dbReference type="NCBI Taxonomy" id="1403346"/>
    <lineage>
        <taxon>Bacteria</taxon>
        <taxon>Pseudomonadati</taxon>
        <taxon>Pseudomonadota</taxon>
        <taxon>Gammaproteobacteria</taxon>
        <taxon>Pseudomonadales</taxon>
        <taxon>Pseudomonadaceae</taxon>
        <taxon>Stutzerimonas</taxon>
    </lineage>
</organism>
<dbReference type="InterPro" id="IPR004358">
    <property type="entry name" value="Sig_transdc_His_kin-like_C"/>
</dbReference>
<dbReference type="Pfam" id="PF02518">
    <property type="entry name" value="HATPase_c"/>
    <property type="match status" value="1"/>
</dbReference>
<feature type="domain" description="Response regulatory" evidence="11">
    <location>
        <begin position="636"/>
        <end position="752"/>
    </location>
</feature>
<dbReference type="Pfam" id="PF00512">
    <property type="entry name" value="HisKA"/>
    <property type="match status" value="1"/>
</dbReference>
<dbReference type="Pfam" id="PF00072">
    <property type="entry name" value="Response_reg"/>
    <property type="match status" value="1"/>
</dbReference>
<dbReference type="InterPro" id="IPR036097">
    <property type="entry name" value="HisK_dim/P_sf"/>
</dbReference>
<dbReference type="InterPro" id="IPR036890">
    <property type="entry name" value="HATPase_C_sf"/>
</dbReference>
<dbReference type="PROSITE" id="PS50112">
    <property type="entry name" value="PAS"/>
    <property type="match status" value="2"/>
</dbReference>
<dbReference type="GO" id="GO:0005524">
    <property type="term" value="F:ATP binding"/>
    <property type="evidence" value="ECO:0007669"/>
    <property type="project" value="UniProtKB-KW"/>
</dbReference>
<keyword evidence="7" id="KW-0067">ATP-binding</keyword>
<dbReference type="EMBL" id="FQXA01000003">
    <property type="protein sequence ID" value="SHH03551.1"/>
    <property type="molecule type" value="Genomic_DNA"/>
</dbReference>
<evidence type="ECO:0000256" key="1">
    <source>
        <dbReference type="ARBA" id="ARBA00000085"/>
    </source>
</evidence>
<dbReference type="SUPFAM" id="SSF47384">
    <property type="entry name" value="Homodimeric domain of signal transducing histidine kinase"/>
    <property type="match status" value="1"/>
</dbReference>
<keyword evidence="4" id="KW-0808">Transferase</keyword>
<dbReference type="Gene3D" id="3.30.565.10">
    <property type="entry name" value="Histidine kinase-like ATPase, C-terminal domain"/>
    <property type="match status" value="1"/>
</dbReference>
<dbReference type="InterPro" id="IPR001610">
    <property type="entry name" value="PAC"/>
</dbReference>
<evidence type="ECO:0000259" key="10">
    <source>
        <dbReference type="PROSITE" id="PS50109"/>
    </source>
</evidence>
<dbReference type="GO" id="GO:0000155">
    <property type="term" value="F:phosphorelay sensor kinase activity"/>
    <property type="evidence" value="ECO:0007669"/>
    <property type="project" value="InterPro"/>
</dbReference>
<dbReference type="Gene3D" id="3.30.450.20">
    <property type="entry name" value="PAS domain"/>
    <property type="match status" value="3"/>
</dbReference>
<dbReference type="SMART" id="SM00086">
    <property type="entry name" value="PAC"/>
    <property type="match status" value="2"/>
</dbReference>
<proteinExistence type="predicted"/>
<dbReference type="SUPFAM" id="SSF55874">
    <property type="entry name" value="ATPase domain of HSP90 chaperone/DNA topoisomerase II/histidine kinase"/>
    <property type="match status" value="1"/>
</dbReference>
<name>A0A1M5PPC6_9GAMM</name>
<feature type="modified residue" description="4-aspartylphosphate" evidence="9">
    <location>
        <position position="686"/>
    </location>
</feature>
<evidence type="ECO:0000256" key="2">
    <source>
        <dbReference type="ARBA" id="ARBA00012438"/>
    </source>
</evidence>
<dbReference type="SMART" id="SM00388">
    <property type="entry name" value="HisKA"/>
    <property type="match status" value="1"/>
</dbReference>